<dbReference type="Proteomes" id="UP000499080">
    <property type="component" value="Unassembled WGS sequence"/>
</dbReference>
<name>A0A4Y2SAM6_ARAVE</name>
<comment type="caution">
    <text evidence="1">The sequence shown here is derived from an EMBL/GenBank/DDBJ whole genome shotgun (WGS) entry which is preliminary data.</text>
</comment>
<dbReference type="AlphaFoldDB" id="A0A4Y2SAM6"/>
<organism evidence="1 2">
    <name type="scientific">Araneus ventricosus</name>
    <name type="common">Orbweaver spider</name>
    <name type="synonym">Epeira ventricosa</name>
    <dbReference type="NCBI Taxonomy" id="182803"/>
    <lineage>
        <taxon>Eukaryota</taxon>
        <taxon>Metazoa</taxon>
        <taxon>Ecdysozoa</taxon>
        <taxon>Arthropoda</taxon>
        <taxon>Chelicerata</taxon>
        <taxon>Arachnida</taxon>
        <taxon>Araneae</taxon>
        <taxon>Araneomorphae</taxon>
        <taxon>Entelegynae</taxon>
        <taxon>Araneoidea</taxon>
        <taxon>Araneidae</taxon>
        <taxon>Araneus</taxon>
    </lineage>
</organism>
<reference evidence="1 2" key="1">
    <citation type="journal article" date="2019" name="Sci. Rep.">
        <title>Orb-weaving spider Araneus ventricosus genome elucidates the spidroin gene catalogue.</title>
        <authorList>
            <person name="Kono N."/>
            <person name="Nakamura H."/>
            <person name="Ohtoshi R."/>
            <person name="Moran D.A.P."/>
            <person name="Shinohara A."/>
            <person name="Yoshida Y."/>
            <person name="Fujiwara M."/>
            <person name="Mori M."/>
            <person name="Tomita M."/>
            <person name="Arakawa K."/>
        </authorList>
    </citation>
    <scope>NUCLEOTIDE SEQUENCE [LARGE SCALE GENOMIC DNA]</scope>
</reference>
<keyword evidence="2" id="KW-1185">Reference proteome</keyword>
<gene>
    <name evidence="1" type="ORF">AVEN_209007_1</name>
</gene>
<evidence type="ECO:0000313" key="1">
    <source>
        <dbReference type="EMBL" id="GBN84636.1"/>
    </source>
</evidence>
<protein>
    <submittedName>
        <fullName evidence="1">Uncharacterized protein</fullName>
    </submittedName>
</protein>
<proteinExistence type="predicted"/>
<accession>A0A4Y2SAM6</accession>
<dbReference type="EMBL" id="BGPR01020426">
    <property type="protein sequence ID" value="GBN84636.1"/>
    <property type="molecule type" value="Genomic_DNA"/>
</dbReference>
<evidence type="ECO:0000313" key="2">
    <source>
        <dbReference type="Proteomes" id="UP000499080"/>
    </source>
</evidence>
<sequence length="123" mass="14133">MSLAQWRSDPGTWGQWRSDPGTWGQWRSYPGTWAQWRLLSSEKRKAAKKCLSREYHSKSYFITKDIEKRVAFSGIIDLSPSRQNARQGLASRNGRCPSLHAYPCKTPTPTIRLTMQESDITSL</sequence>